<dbReference type="EMBL" id="SOZI01000101">
    <property type="protein sequence ID" value="TNY19265.1"/>
    <property type="molecule type" value="Genomic_DNA"/>
</dbReference>
<dbReference type="OrthoDB" id="3268841at2759"/>
<evidence type="ECO:0000256" key="1">
    <source>
        <dbReference type="SAM" id="Phobius"/>
    </source>
</evidence>
<gene>
    <name evidence="2" type="ORF">DMC30DRAFT_418034</name>
</gene>
<organism evidence="2 3">
    <name type="scientific">Rhodotorula diobovata</name>
    <dbReference type="NCBI Taxonomy" id="5288"/>
    <lineage>
        <taxon>Eukaryota</taxon>
        <taxon>Fungi</taxon>
        <taxon>Dikarya</taxon>
        <taxon>Basidiomycota</taxon>
        <taxon>Pucciniomycotina</taxon>
        <taxon>Microbotryomycetes</taxon>
        <taxon>Sporidiobolales</taxon>
        <taxon>Sporidiobolaceae</taxon>
        <taxon>Rhodotorula</taxon>
    </lineage>
</organism>
<protein>
    <submittedName>
        <fullName evidence="2">Uncharacterized protein</fullName>
    </submittedName>
</protein>
<feature type="transmembrane region" description="Helical" evidence="1">
    <location>
        <begin position="32"/>
        <end position="53"/>
    </location>
</feature>
<keyword evidence="1" id="KW-0812">Transmembrane</keyword>
<dbReference type="STRING" id="5288.A0A5C5FRH4"/>
<name>A0A5C5FRH4_9BASI</name>
<keyword evidence="1" id="KW-0472">Membrane</keyword>
<evidence type="ECO:0000313" key="3">
    <source>
        <dbReference type="Proteomes" id="UP000311382"/>
    </source>
</evidence>
<proteinExistence type="predicted"/>
<evidence type="ECO:0000313" key="2">
    <source>
        <dbReference type="EMBL" id="TNY19265.1"/>
    </source>
</evidence>
<reference evidence="2 3" key="1">
    <citation type="submission" date="2019-03" db="EMBL/GenBank/DDBJ databases">
        <title>Rhodosporidium diobovatum UCD-FST 08-225 genome sequencing, assembly, and annotation.</title>
        <authorList>
            <person name="Fakankun I.U."/>
            <person name="Fristensky B."/>
            <person name="Levin D.B."/>
        </authorList>
    </citation>
    <scope>NUCLEOTIDE SEQUENCE [LARGE SCALE GENOMIC DNA]</scope>
    <source>
        <strain evidence="2 3">UCD-FST 08-225</strain>
    </source>
</reference>
<keyword evidence="3" id="KW-1185">Reference proteome</keyword>
<feature type="transmembrane region" description="Helical" evidence="1">
    <location>
        <begin position="106"/>
        <end position="125"/>
    </location>
</feature>
<feature type="transmembrane region" description="Helical" evidence="1">
    <location>
        <begin position="65"/>
        <end position="86"/>
    </location>
</feature>
<comment type="caution">
    <text evidence="2">The sequence shown here is derived from an EMBL/GenBank/DDBJ whole genome shotgun (WGS) entry which is preliminary data.</text>
</comment>
<dbReference type="AlphaFoldDB" id="A0A5C5FRH4"/>
<sequence>MGQVLSIDQADFPVPAGAASQENADWTLGPLIVGWAGNLFLCGIVVSWASSYWSRAKGDKKVVKCAVVVAVLFECLCAIANLWSLVDHGKDQDRTNDAISRLIGPDALSVTLGTVVAVAVQPFLANGERPSSSGPGDSSAPPLAAL</sequence>
<accession>A0A5C5FRH4</accession>
<keyword evidence="1" id="KW-1133">Transmembrane helix</keyword>
<dbReference type="Proteomes" id="UP000311382">
    <property type="component" value="Unassembled WGS sequence"/>
</dbReference>